<evidence type="ECO:0000313" key="2">
    <source>
        <dbReference type="EMBL" id="GGH61795.1"/>
    </source>
</evidence>
<proteinExistence type="predicted"/>
<dbReference type="Proteomes" id="UP000627292">
    <property type="component" value="Unassembled WGS sequence"/>
</dbReference>
<reference evidence="2" key="1">
    <citation type="journal article" date="2014" name="Int. J. Syst. Evol. Microbiol.">
        <title>Complete genome sequence of Corynebacterium casei LMG S-19264T (=DSM 44701T), isolated from a smear-ripened cheese.</title>
        <authorList>
            <consortium name="US DOE Joint Genome Institute (JGI-PGF)"/>
            <person name="Walter F."/>
            <person name="Albersmeier A."/>
            <person name="Kalinowski J."/>
            <person name="Ruckert C."/>
        </authorList>
    </citation>
    <scope>NUCLEOTIDE SEQUENCE</scope>
    <source>
        <strain evidence="2">CGMCC 1.15290</strain>
    </source>
</reference>
<keyword evidence="1" id="KW-0732">Signal</keyword>
<dbReference type="RefSeq" id="WP_188950975.1">
    <property type="nucleotide sequence ID" value="NZ_BMIB01000001.1"/>
</dbReference>
<protein>
    <recommendedName>
        <fullName evidence="4">PKD-like family protein</fullName>
    </recommendedName>
</protein>
<dbReference type="PROSITE" id="PS51257">
    <property type="entry name" value="PROKAR_LIPOPROTEIN"/>
    <property type="match status" value="1"/>
</dbReference>
<feature type="chain" id="PRO_5037342396" description="PKD-like family protein" evidence="1">
    <location>
        <begin position="22"/>
        <end position="500"/>
    </location>
</feature>
<keyword evidence="3" id="KW-1185">Reference proteome</keyword>
<feature type="signal peptide" evidence="1">
    <location>
        <begin position="1"/>
        <end position="21"/>
    </location>
</feature>
<gene>
    <name evidence="2" type="ORF">GCM10011379_11120</name>
</gene>
<reference evidence="2" key="2">
    <citation type="submission" date="2020-09" db="EMBL/GenBank/DDBJ databases">
        <authorList>
            <person name="Sun Q."/>
            <person name="Zhou Y."/>
        </authorList>
    </citation>
    <scope>NUCLEOTIDE SEQUENCE</scope>
    <source>
        <strain evidence="2">CGMCC 1.15290</strain>
    </source>
</reference>
<dbReference type="InterPro" id="IPR032183">
    <property type="entry name" value="PKD-like"/>
</dbReference>
<organism evidence="2 3">
    <name type="scientific">Filimonas zeae</name>
    <dbReference type="NCBI Taxonomy" id="1737353"/>
    <lineage>
        <taxon>Bacteria</taxon>
        <taxon>Pseudomonadati</taxon>
        <taxon>Bacteroidota</taxon>
        <taxon>Chitinophagia</taxon>
        <taxon>Chitinophagales</taxon>
        <taxon>Chitinophagaceae</taxon>
        <taxon>Filimonas</taxon>
    </lineage>
</organism>
<evidence type="ECO:0000256" key="1">
    <source>
        <dbReference type="SAM" id="SignalP"/>
    </source>
</evidence>
<sequence length="500" mass="54336">MKNIAIQCRLGVLLCLLTAVAGCYKDKGNYAYQVTNAVLVSDTLTRGIKAINKGDTLVLTPAVSQTMVSGDANLSYEWSFTTLNGGSTLRRILAHTKQLKAVMDSNFVLGFSYVLTYKVTDNNSGESVFLKYNISIGNKYSQGWMLLEDKGGTTDFSMILPDGEVVHDVYSTLNGVVLADKPVRMQISTFLVSDGVNEASRKLYLLMEHGGMEIDYTKMSRRYDYGGLFYTAPAVIQPTYTGFPSSATSMGSAINNGKLYINAAGPFPGIKKWGGALVSPENKLNYELAPFVISGPGINGNVYPVVVYDKVGKRFCGVSGTGASLDSFARGASTLFDMNHTGMDLIYMDNSPAGQANAFMKDATGQVQFCRFRMSYTAVDSVLTLMKQPVNDAAIAGMHTAASSLMSDHIFYGTGNKVYRYEPASNTTALQYSFPANEQVTIIKCPMPLADAPQVAVVTWDGTQSRLYLFYINAMGGIDSYSVVYGGFGKVADAEYKFRY</sequence>
<dbReference type="Pfam" id="PF16407">
    <property type="entry name" value="PKD_2"/>
    <property type="match status" value="1"/>
</dbReference>
<dbReference type="EMBL" id="BMIB01000001">
    <property type="protein sequence ID" value="GGH61795.1"/>
    <property type="molecule type" value="Genomic_DNA"/>
</dbReference>
<comment type="caution">
    <text evidence="2">The sequence shown here is derived from an EMBL/GenBank/DDBJ whole genome shotgun (WGS) entry which is preliminary data.</text>
</comment>
<evidence type="ECO:0008006" key="4">
    <source>
        <dbReference type="Google" id="ProtNLM"/>
    </source>
</evidence>
<name>A0A917MSP2_9BACT</name>
<accession>A0A917MSP2</accession>
<dbReference type="AlphaFoldDB" id="A0A917MSP2"/>
<evidence type="ECO:0000313" key="3">
    <source>
        <dbReference type="Proteomes" id="UP000627292"/>
    </source>
</evidence>